<dbReference type="EMBL" id="LQRT01000010">
    <property type="protein sequence ID" value="KZS40943.1"/>
    <property type="molecule type" value="Genomic_DNA"/>
</dbReference>
<comment type="caution">
    <text evidence="5">The sequence shown here is derived from an EMBL/GenBank/DDBJ whole genome shotgun (WGS) entry which is preliminary data.</text>
</comment>
<keyword evidence="6" id="KW-1185">Reference proteome</keyword>
<dbReference type="GO" id="GO:0003677">
    <property type="term" value="F:DNA binding"/>
    <property type="evidence" value="ECO:0007669"/>
    <property type="project" value="UniProtKB-KW"/>
</dbReference>
<dbReference type="Pfam" id="PF07729">
    <property type="entry name" value="FCD"/>
    <property type="match status" value="1"/>
</dbReference>
<reference evidence="5 6" key="1">
    <citation type="submission" date="2016-01" db="EMBL/GenBank/DDBJ databases">
        <title>The draft genome sequence of Aquimarina sp. RZW4-3-2.</title>
        <authorList>
            <person name="Wang Y."/>
        </authorList>
    </citation>
    <scope>NUCLEOTIDE SEQUENCE [LARGE SCALE GENOMIC DNA]</scope>
    <source>
        <strain evidence="5 6">RZW4-3-2</strain>
    </source>
</reference>
<dbReference type="OrthoDB" id="703321at2"/>
<keyword evidence="3" id="KW-0804">Transcription</keyword>
<dbReference type="GO" id="GO:0003700">
    <property type="term" value="F:DNA-binding transcription factor activity"/>
    <property type="evidence" value="ECO:0007669"/>
    <property type="project" value="InterPro"/>
</dbReference>
<keyword evidence="2" id="KW-0238">DNA-binding</keyword>
<dbReference type="InterPro" id="IPR036390">
    <property type="entry name" value="WH_DNA-bd_sf"/>
</dbReference>
<dbReference type="SUPFAM" id="SSF46785">
    <property type="entry name" value="Winged helix' DNA-binding domain"/>
    <property type="match status" value="1"/>
</dbReference>
<dbReference type="InterPro" id="IPR008920">
    <property type="entry name" value="TF_FadR/GntR_C"/>
</dbReference>
<proteinExistence type="predicted"/>
<organism evidence="5 6">
    <name type="scientific">Aquimarina aggregata</name>
    <dbReference type="NCBI Taxonomy" id="1642818"/>
    <lineage>
        <taxon>Bacteria</taxon>
        <taxon>Pseudomonadati</taxon>
        <taxon>Bacteroidota</taxon>
        <taxon>Flavobacteriia</taxon>
        <taxon>Flavobacteriales</taxon>
        <taxon>Flavobacteriaceae</taxon>
        <taxon>Aquimarina</taxon>
    </lineage>
</organism>
<feature type="domain" description="HTH gntR-type" evidence="4">
    <location>
        <begin position="7"/>
        <end position="74"/>
    </location>
</feature>
<dbReference type="PANTHER" id="PTHR43537">
    <property type="entry name" value="TRANSCRIPTIONAL REGULATOR, GNTR FAMILY"/>
    <property type="match status" value="1"/>
</dbReference>
<dbReference type="Gene3D" id="1.20.120.530">
    <property type="entry name" value="GntR ligand-binding domain-like"/>
    <property type="match status" value="1"/>
</dbReference>
<evidence type="ECO:0000313" key="6">
    <source>
        <dbReference type="Proteomes" id="UP000076715"/>
    </source>
</evidence>
<evidence type="ECO:0000256" key="3">
    <source>
        <dbReference type="ARBA" id="ARBA00023163"/>
    </source>
</evidence>
<protein>
    <recommendedName>
        <fullName evidence="4">HTH gntR-type domain-containing protein</fullName>
    </recommendedName>
</protein>
<dbReference type="PRINTS" id="PR00035">
    <property type="entry name" value="HTHGNTR"/>
</dbReference>
<dbReference type="Pfam" id="PF00392">
    <property type="entry name" value="GntR"/>
    <property type="match status" value="1"/>
</dbReference>
<sequence>MDKIFNNELSAQAYKRVRAMIISKELAPGQKIVQDKLAETLGISRTPLRSALQMLEGEGLIVSIPRKGVIVKEFSDIEIVEIFDCRMALEGTAVRLFTNNAGPEEISELKKIFTPFLEGDIDNSLYQKADAKFHNTIMKGSGNGFLNRLFQQGNLLVCMDLIGLLRLPKETLSEHIAIIEAIEKRDADLAESMAKEHLNKTKQLILKKINE</sequence>
<dbReference type="AlphaFoldDB" id="A0A163B0B2"/>
<evidence type="ECO:0000256" key="2">
    <source>
        <dbReference type="ARBA" id="ARBA00023125"/>
    </source>
</evidence>
<gene>
    <name evidence="5" type="ORF">AWE51_24390</name>
</gene>
<dbReference type="SUPFAM" id="SSF48008">
    <property type="entry name" value="GntR ligand-binding domain-like"/>
    <property type="match status" value="1"/>
</dbReference>
<dbReference type="STRING" id="1642818.AWE51_24390"/>
<dbReference type="PROSITE" id="PS50949">
    <property type="entry name" value="HTH_GNTR"/>
    <property type="match status" value="1"/>
</dbReference>
<dbReference type="InterPro" id="IPR000524">
    <property type="entry name" value="Tscrpt_reg_HTH_GntR"/>
</dbReference>
<dbReference type="InterPro" id="IPR036388">
    <property type="entry name" value="WH-like_DNA-bd_sf"/>
</dbReference>
<keyword evidence="1" id="KW-0805">Transcription regulation</keyword>
<dbReference type="SMART" id="SM00345">
    <property type="entry name" value="HTH_GNTR"/>
    <property type="match status" value="1"/>
</dbReference>
<accession>A0A163B0B2</accession>
<evidence type="ECO:0000313" key="5">
    <source>
        <dbReference type="EMBL" id="KZS40943.1"/>
    </source>
</evidence>
<name>A0A163B0B2_9FLAO</name>
<dbReference type="CDD" id="cd07377">
    <property type="entry name" value="WHTH_GntR"/>
    <property type="match status" value="1"/>
</dbReference>
<dbReference type="Gene3D" id="1.10.10.10">
    <property type="entry name" value="Winged helix-like DNA-binding domain superfamily/Winged helix DNA-binding domain"/>
    <property type="match status" value="1"/>
</dbReference>
<dbReference type="Proteomes" id="UP000076715">
    <property type="component" value="Unassembled WGS sequence"/>
</dbReference>
<evidence type="ECO:0000256" key="1">
    <source>
        <dbReference type="ARBA" id="ARBA00023015"/>
    </source>
</evidence>
<evidence type="ECO:0000259" key="4">
    <source>
        <dbReference type="PROSITE" id="PS50949"/>
    </source>
</evidence>
<dbReference type="RefSeq" id="WP_066313409.1">
    <property type="nucleotide sequence ID" value="NZ_LQRT01000010.1"/>
</dbReference>
<dbReference type="SMART" id="SM00895">
    <property type="entry name" value="FCD"/>
    <property type="match status" value="1"/>
</dbReference>
<dbReference type="InterPro" id="IPR011711">
    <property type="entry name" value="GntR_C"/>
</dbReference>
<dbReference type="PANTHER" id="PTHR43537:SF24">
    <property type="entry name" value="GLUCONATE OPERON TRANSCRIPTIONAL REPRESSOR"/>
    <property type="match status" value="1"/>
</dbReference>